<dbReference type="EMBL" id="VFNX01000001">
    <property type="protein sequence ID" value="TQK95294.1"/>
    <property type="molecule type" value="Genomic_DNA"/>
</dbReference>
<gene>
    <name evidence="3" type="ORF">FB563_0179</name>
</gene>
<name>A0A542U881_9ACTN</name>
<evidence type="ECO:0000256" key="1">
    <source>
        <dbReference type="ARBA" id="ARBA00007637"/>
    </source>
</evidence>
<dbReference type="RefSeq" id="WP_055709001.1">
    <property type="nucleotide sequence ID" value="NZ_JBPJFI010000001.1"/>
</dbReference>
<dbReference type="InterPro" id="IPR036291">
    <property type="entry name" value="NAD(P)-bd_dom_sf"/>
</dbReference>
<comment type="similarity">
    <text evidence="1">Belongs to the NAD(P)-dependent epimerase/dehydratase family.</text>
</comment>
<dbReference type="InterPro" id="IPR001509">
    <property type="entry name" value="Epimerase_deHydtase"/>
</dbReference>
<sequence>MSAEVIGDGFIARHLRRHPLPHHRVTVLAAGVSRTSESAPEQFAREARLVTATARRCREQRRLLVLLSTAATGLYGRQGEGHESARITPLTPYGHHKLAMERLVTASGAAALILRLSHLVGPDQNPAQLIPSLVRQIRSGTVTVHHGARRDLLDVRHFGTVLNRLLDLGVHGRTVNVASGISYSAEEIVTAVEAALGRRAHRVPHEVPPESLRISTSRMRAYVPEAAHFGFGPAYLDGLIARYAPATV</sequence>
<dbReference type="PANTHER" id="PTHR43000">
    <property type="entry name" value="DTDP-D-GLUCOSE 4,6-DEHYDRATASE-RELATED"/>
    <property type="match status" value="1"/>
</dbReference>
<dbReference type="AlphaFoldDB" id="A0A542U881"/>
<protein>
    <submittedName>
        <fullName evidence="3">Nucleoside-diphosphate-sugar epimerase</fullName>
    </submittedName>
</protein>
<proteinExistence type="inferred from homology"/>
<feature type="domain" description="NAD-dependent epimerase/dehydratase" evidence="2">
    <location>
        <begin position="28"/>
        <end position="178"/>
    </location>
</feature>
<evidence type="ECO:0000313" key="3">
    <source>
        <dbReference type="EMBL" id="TQK95294.1"/>
    </source>
</evidence>
<organism evidence="3 4">
    <name type="scientific">Streptomyces puniciscabiei</name>
    <dbReference type="NCBI Taxonomy" id="164348"/>
    <lineage>
        <taxon>Bacteria</taxon>
        <taxon>Bacillati</taxon>
        <taxon>Actinomycetota</taxon>
        <taxon>Actinomycetes</taxon>
        <taxon>Kitasatosporales</taxon>
        <taxon>Streptomycetaceae</taxon>
        <taxon>Streptomyces</taxon>
    </lineage>
</organism>
<evidence type="ECO:0000313" key="4">
    <source>
        <dbReference type="Proteomes" id="UP000318103"/>
    </source>
</evidence>
<dbReference type="OrthoDB" id="3360397at2"/>
<accession>A0A542U881</accession>
<dbReference type="Gene3D" id="3.40.50.720">
    <property type="entry name" value="NAD(P)-binding Rossmann-like Domain"/>
    <property type="match status" value="1"/>
</dbReference>
<evidence type="ECO:0000259" key="2">
    <source>
        <dbReference type="Pfam" id="PF01370"/>
    </source>
</evidence>
<comment type="caution">
    <text evidence="3">The sequence shown here is derived from an EMBL/GenBank/DDBJ whole genome shotgun (WGS) entry which is preliminary data.</text>
</comment>
<dbReference type="SUPFAM" id="SSF51735">
    <property type="entry name" value="NAD(P)-binding Rossmann-fold domains"/>
    <property type="match status" value="1"/>
</dbReference>
<dbReference type="Proteomes" id="UP000318103">
    <property type="component" value="Unassembled WGS sequence"/>
</dbReference>
<keyword evidence="4" id="KW-1185">Reference proteome</keyword>
<reference evidence="3 4" key="1">
    <citation type="submission" date="2019-06" db="EMBL/GenBank/DDBJ databases">
        <title>Sequencing the genomes of 1000 actinobacteria strains.</title>
        <authorList>
            <person name="Klenk H.-P."/>
        </authorList>
    </citation>
    <scope>NUCLEOTIDE SEQUENCE [LARGE SCALE GENOMIC DNA]</scope>
    <source>
        <strain evidence="3 4">DSM 41929</strain>
    </source>
</reference>
<dbReference type="Pfam" id="PF01370">
    <property type="entry name" value="Epimerase"/>
    <property type="match status" value="1"/>
</dbReference>